<reference evidence="2 3" key="1">
    <citation type="journal article" date="2015" name="Proc. Natl. Acad. Sci. U.S.A.">
        <title>The resurrection genome of Boea hygrometrica: A blueprint for survival of dehydration.</title>
        <authorList>
            <person name="Xiao L."/>
            <person name="Yang G."/>
            <person name="Zhang L."/>
            <person name="Yang X."/>
            <person name="Zhao S."/>
            <person name="Ji Z."/>
            <person name="Zhou Q."/>
            <person name="Hu M."/>
            <person name="Wang Y."/>
            <person name="Chen M."/>
            <person name="Xu Y."/>
            <person name="Jin H."/>
            <person name="Xiao X."/>
            <person name="Hu G."/>
            <person name="Bao F."/>
            <person name="Hu Y."/>
            <person name="Wan P."/>
            <person name="Li L."/>
            <person name="Deng X."/>
            <person name="Kuang T."/>
            <person name="Xiang C."/>
            <person name="Zhu J.K."/>
            <person name="Oliver M.J."/>
            <person name="He Y."/>
        </authorList>
    </citation>
    <scope>NUCLEOTIDE SEQUENCE [LARGE SCALE GENOMIC DNA]</scope>
    <source>
        <strain evidence="3">cv. XS01</strain>
    </source>
</reference>
<evidence type="ECO:0000256" key="1">
    <source>
        <dbReference type="SAM" id="MobiDB-lite"/>
    </source>
</evidence>
<feature type="compositionally biased region" description="Basic residues" evidence="1">
    <location>
        <begin position="1"/>
        <end position="12"/>
    </location>
</feature>
<organism evidence="2 3">
    <name type="scientific">Dorcoceras hygrometricum</name>
    <dbReference type="NCBI Taxonomy" id="472368"/>
    <lineage>
        <taxon>Eukaryota</taxon>
        <taxon>Viridiplantae</taxon>
        <taxon>Streptophyta</taxon>
        <taxon>Embryophyta</taxon>
        <taxon>Tracheophyta</taxon>
        <taxon>Spermatophyta</taxon>
        <taxon>Magnoliopsida</taxon>
        <taxon>eudicotyledons</taxon>
        <taxon>Gunneridae</taxon>
        <taxon>Pentapetalae</taxon>
        <taxon>asterids</taxon>
        <taxon>lamiids</taxon>
        <taxon>Lamiales</taxon>
        <taxon>Gesneriaceae</taxon>
        <taxon>Didymocarpoideae</taxon>
        <taxon>Trichosporeae</taxon>
        <taxon>Loxocarpinae</taxon>
        <taxon>Dorcoceras</taxon>
    </lineage>
</organism>
<protein>
    <submittedName>
        <fullName evidence="2">Uncharacterized protein</fullName>
    </submittedName>
</protein>
<accession>A0A2Z7AUV0</accession>
<proteinExistence type="predicted"/>
<dbReference type="AlphaFoldDB" id="A0A2Z7AUV0"/>
<feature type="region of interest" description="Disordered" evidence="1">
    <location>
        <begin position="1"/>
        <end position="23"/>
    </location>
</feature>
<dbReference type="OrthoDB" id="911683at2759"/>
<evidence type="ECO:0000313" key="2">
    <source>
        <dbReference type="EMBL" id="KZV24650.1"/>
    </source>
</evidence>
<evidence type="ECO:0000313" key="3">
    <source>
        <dbReference type="Proteomes" id="UP000250235"/>
    </source>
</evidence>
<gene>
    <name evidence="2" type="ORF">F511_35249</name>
</gene>
<name>A0A2Z7AUV0_9LAMI</name>
<sequence>MPPRRGRSRRSAGSRAPDSDEDVHQMEELFDTLEYAPEKRLKLAVLQLWDDAQHWGRGTSRMLRDSGAVITWESFYEAFLLGNRGGSGSRLPVRQRKNKIWPGDDQYNSINKSIYDIHRVFLGVTFLATRAWLRPVSQGNRHFTVGGGR</sequence>
<dbReference type="EMBL" id="KV012556">
    <property type="protein sequence ID" value="KZV24650.1"/>
    <property type="molecule type" value="Genomic_DNA"/>
</dbReference>
<dbReference type="Proteomes" id="UP000250235">
    <property type="component" value="Unassembled WGS sequence"/>
</dbReference>
<keyword evidence="3" id="KW-1185">Reference proteome</keyword>